<reference evidence="1 2" key="1">
    <citation type="journal article" date="2014" name="Agronomy (Basel)">
        <title>A Draft Genome Sequence for Ensete ventricosum, the Drought-Tolerant Tree Against Hunger.</title>
        <authorList>
            <person name="Harrison J."/>
            <person name="Moore K.A."/>
            <person name="Paszkiewicz K."/>
            <person name="Jones T."/>
            <person name="Grant M."/>
            <person name="Ambacheew D."/>
            <person name="Muzemil S."/>
            <person name="Studholme D.J."/>
        </authorList>
    </citation>
    <scope>NUCLEOTIDE SEQUENCE [LARGE SCALE GENOMIC DNA]</scope>
</reference>
<evidence type="ECO:0000313" key="1">
    <source>
        <dbReference type="EMBL" id="RRT74073.1"/>
    </source>
</evidence>
<accession>A0A427ACW9</accession>
<name>A0A427ACW9_ENSVE</name>
<proteinExistence type="predicted"/>
<evidence type="ECO:0000313" key="2">
    <source>
        <dbReference type="Proteomes" id="UP000287651"/>
    </source>
</evidence>
<organism evidence="1 2">
    <name type="scientific">Ensete ventricosum</name>
    <name type="common">Abyssinian banana</name>
    <name type="synonym">Musa ensete</name>
    <dbReference type="NCBI Taxonomy" id="4639"/>
    <lineage>
        <taxon>Eukaryota</taxon>
        <taxon>Viridiplantae</taxon>
        <taxon>Streptophyta</taxon>
        <taxon>Embryophyta</taxon>
        <taxon>Tracheophyta</taxon>
        <taxon>Spermatophyta</taxon>
        <taxon>Magnoliopsida</taxon>
        <taxon>Liliopsida</taxon>
        <taxon>Zingiberales</taxon>
        <taxon>Musaceae</taxon>
        <taxon>Ensete</taxon>
    </lineage>
</organism>
<gene>
    <name evidence="1" type="ORF">B296_00013356</name>
</gene>
<dbReference type="EMBL" id="AMZH03002889">
    <property type="protein sequence ID" value="RRT74073.1"/>
    <property type="molecule type" value="Genomic_DNA"/>
</dbReference>
<dbReference type="Proteomes" id="UP000287651">
    <property type="component" value="Unassembled WGS sequence"/>
</dbReference>
<sequence>MIEDEDDGFFRATTNAVQEASASGLIKATGTRVPDHRARGTVARTRAVIRRSDGRSTGGVRLRPFAELTT</sequence>
<comment type="caution">
    <text evidence="1">The sequence shown here is derived from an EMBL/GenBank/DDBJ whole genome shotgun (WGS) entry which is preliminary data.</text>
</comment>
<protein>
    <submittedName>
        <fullName evidence="1">Uncharacterized protein</fullName>
    </submittedName>
</protein>
<dbReference type="AlphaFoldDB" id="A0A427ACW9"/>